<name>A0ABN0ACX5_CORAM</name>
<reference evidence="1 2" key="1">
    <citation type="submission" date="2010-04" db="EMBL/GenBank/DDBJ databases">
        <authorList>
            <person name="Weinstock G."/>
            <person name="Sodergren E."/>
            <person name="Clifton S."/>
            <person name="Fulton L."/>
            <person name="Fulton B."/>
            <person name="Courtney L."/>
            <person name="Fronick C."/>
            <person name="Harrison M."/>
            <person name="Strong C."/>
            <person name="Farmer C."/>
            <person name="Delahaunty K."/>
            <person name="Markovic C."/>
            <person name="Hall O."/>
            <person name="Minx P."/>
            <person name="Tomlinson C."/>
            <person name="Mitreva M."/>
            <person name="Hou S."/>
            <person name="Wollam A."/>
            <person name="Pepin K.H."/>
            <person name="Johnson M."/>
            <person name="Bhonagiri V."/>
            <person name="Zhang X."/>
            <person name="Suruliraj S."/>
            <person name="Warren W."/>
            <person name="Chinwalla A."/>
            <person name="Mardis E.R."/>
            <person name="Wilson R.K."/>
        </authorList>
    </citation>
    <scope>NUCLEOTIDE SEQUENCE [LARGE SCALE GENOMIC DNA]</scope>
    <source>
        <strain evidence="1 2">DSM 20306</strain>
    </source>
</reference>
<evidence type="ECO:0000313" key="1">
    <source>
        <dbReference type="EMBL" id="EFG80505.1"/>
    </source>
</evidence>
<dbReference type="Proteomes" id="UP000006015">
    <property type="component" value="Unassembled WGS sequence"/>
</dbReference>
<evidence type="ECO:0000313" key="2">
    <source>
        <dbReference type="Proteomes" id="UP000006015"/>
    </source>
</evidence>
<organism evidence="1 2">
    <name type="scientific">Corynebacterium ammoniagenes DSM 20306</name>
    <dbReference type="NCBI Taxonomy" id="649754"/>
    <lineage>
        <taxon>Bacteria</taxon>
        <taxon>Bacillati</taxon>
        <taxon>Actinomycetota</taxon>
        <taxon>Actinomycetes</taxon>
        <taxon>Mycobacteriales</taxon>
        <taxon>Corynebacteriaceae</taxon>
        <taxon>Corynebacterium</taxon>
    </lineage>
</organism>
<proteinExistence type="predicted"/>
<gene>
    <name evidence="1" type="ORF">HMPREF0281_02599</name>
</gene>
<comment type="caution">
    <text evidence="1">The sequence shown here is derived from an EMBL/GenBank/DDBJ whole genome shotgun (WGS) entry which is preliminary data.</text>
</comment>
<protein>
    <submittedName>
        <fullName evidence="1">Uncharacterized protein</fullName>
    </submittedName>
</protein>
<sequence length="39" mass="4636">MPFIETASYLQIMQGLQISLFNTTLLHKVRLWHRALNHL</sequence>
<keyword evidence="2" id="KW-1185">Reference proteome</keyword>
<dbReference type="EMBL" id="ADNS01000031">
    <property type="protein sequence ID" value="EFG80505.1"/>
    <property type="molecule type" value="Genomic_DNA"/>
</dbReference>
<accession>A0ABN0ACX5</accession>